<sequence>MSYIADYTNSYDIRGQRITITAPARFDENTGKVIADLELDDHAAKLALEKYRRKFGIISPTDLKNLRHHWNFSKEKFAEVLGWNVATIALYEAGAVPSISDNRLLKILIKNPKLMEKFIEDSEKEEL</sequence>
<dbReference type="OrthoDB" id="3213544at2"/>
<dbReference type="InterPro" id="IPR010982">
    <property type="entry name" value="Lambda_DNA-bd_dom_sf"/>
</dbReference>
<name>A0A1Y0E3E4_LACGS</name>
<dbReference type="Proteomes" id="UP000195798">
    <property type="component" value="Chromosome"/>
</dbReference>
<dbReference type="AlphaFoldDB" id="A0A1Y0E3E4"/>
<proteinExistence type="predicted"/>
<accession>A0A1Y0E3E4</accession>
<reference evidence="1 3" key="1">
    <citation type="submission" date="2017-05" db="EMBL/GenBank/DDBJ databases">
        <authorList>
            <person name="Oh N.-S."/>
        </authorList>
    </citation>
    <scope>NUCLEOTIDE SEQUENCE [LARGE SCALE GENOMIC DNA]</scope>
    <source>
        <strain evidence="1 3">4M13</strain>
    </source>
</reference>
<reference evidence="2" key="2">
    <citation type="submission" date="2021-03" db="EMBL/GenBank/DDBJ databases">
        <title>Whole genome sequence of Lactobacillus gasseri HL75.</title>
        <authorList>
            <person name="Kim J.-M."/>
            <person name="Chung S.H."/>
            <person name="Kim J.-S."/>
        </authorList>
    </citation>
    <scope>NUCLEOTIDE SEQUENCE</scope>
    <source>
        <strain evidence="2">HL75</strain>
    </source>
</reference>
<evidence type="ECO:0000313" key="4">
    <source>
        <dbReference type="Proteomes" id="UP000663932"/>
    </source>
</evidence>
<dbReference type="Gene3D" id="1.10.260.40">
    <property type="entry name" value="lambda repressor-like DNA-binding domains"/>
    <property type="match status" value="1"/>
</dbReference>
<protein>
    <submittedName>
        <fullName evidence="2">Transcriptional regulator</fullName>
    </submittedName>
</protein>
<evidence type="ECO:0000313" key="3">
    <source>
        <dbReference type="Proteomes" id="UP000195798"/>
    </source>
</evidence>
<dbReference type="SUPFAM" id="SSF47413">
    <property type="entry name" value="lambda repressor-like DNA-binding domains"/>
    <property type="match status" value="1"/>
</dbReference>
<dbReference type="EMBL" id="CP071801">
    <property type="protein sequence ID" value="QTD65906.1"/>
    <property type="molecule type" value="Genomic_DNA"/>
</dbReference>
<organism evidence="2 4">
    <name type="scientific">Lactobacillus gasseri</name>
    <dbReference type="NCBI Taxonomy" id="1596"/>
    <lineage>
        <taxon>Bacteria</taxon>
        <taxon>Bacillati</taxon>
        <taxon>Bacillota</taxon>
        <taxon>Bacilli</taxon>
        <taxon>Lactobacillales</taxon>
        <taxon>Lactobacillaceae</taxon>
        <taxon>Lactobacillus</taxon>
    </lineage>
</organism>
<dbReference type="Proteomes" id="UP000663932">
    <property type="component" value="Chromosome"/>
</dbReference>
<dbReference type="RefSeq" id="WP_003649557.1">
    <property type="nucleotide sequence ID" value="NZ_CABHMU010000032.1"/>
</dbReference>
<gene>
    <name evidence="1" type="ORF">CCE30_03635</name>
    <name evidence="2" type="ORF">J3E67_000190</name>
</gene>
<dbReference type="GO" id="GO:0003677">
    <property type="term" value="F:DNA binding"/>
    <property type="evidence" value="ECO:0007669"/>
    <property type="project" value="InterPro"/>
</dbReference>
<evidence type="ECO:0000313" key="2">
    <source>
        <dbReference type="EMBL" id="QTD65906.1"/>
    </source>
</evidence>
<evidence type="ECO:0000313" key="1">
    <source>
        <dbReference type="EMBL" id="ART98062.1"/>
    </source>
</evidence>
<dbReference type="EMBL" id="CP021427">
    <property type="protein sequence ID" value="ART98062.1"/>
    <property type="molecule type" value="Genomic_DNA"/>
</dbReference>